<name>A0A7R9KFW5_9ACAR</name>
<dbReference type="PANTHER" id="PTHR32046">
    <property type="entry name" value="G DOMAIN-CONTAINING PROTEIN"/>
    <property type="match status" value="1"/>
</dbReference>
<sequence>MLTSLLTPKQRIVSIPSPFDISWLRSAKECQRLFNYIKQLPAHKVMDTLSLNNAKQIISLLTEPLADIAKNIADNVNECKTHRLAIKEFSGTIDELEKQLYIPSVEIITESLDRPKTVCSDGECCERIKVNGITEIIYTGECHSPCYLHFNHSNFLGNIRLLQCKAFNKQSGRDRDPGQAKQSWFARTISAPVGLIRAANTVCHECGHSYEKHRHLLYETRAKLSKVHNKELDSRLESARNEAAIKERQIQCLNERIVEMETENETILKSMSMFARFLADNALTPVNDAFKDYVQFMIETVRYGPPDGAHTGAAVERLECILREYNEEKALIEESAKRGAEGVITAGDIDKCVDKLCGLKHKGTQIAQMLAQQRRSKVKNHDRQNNLVYSPQTNTRLGVSKMFCDKMSN</sequence>
<keyword evidence="4" id="KW-1185">Reference proteome</keyword>
<evidence type="ECO:0000259" key="2">
    <source>
        <dbReference type="Pfam" id="PF26633"/>
    </source>
</evidence>
<keyword evidence="1" id="KW-0175">Coiled coil</keyword>
<dbReference type="InterPro" id="IPR058519">
    <property type="entry name" value="DUF8206"/>
</dbReference>
<feature type="domain" description="DUF8206" evidence="2">
    <location>
        <begin position="112"/>
        <end position="170"/>
    </location>
</feature>
<evidence type="ECO:0000256" key="1">
    <source>
        <dbReference type="SAM" id="Coils"/>
    </source>
</evidence>
<accession>A0A7R9KFW5</accession>
<dbReference type="Pfam" id="PF26633">
    <property type="entry name" value="DUF8206"/>
    <property type="match status" value="1"/>
</dbReference>
<dbReference type="OrthoDB" id="2386367at2759"/>
<dbReference type="PANTHER" id="PTHR32046:SF11">
    <property type="entry name" value="IMMUNE-ASSOCIATED NUCLEOTIDE-BINDING PROTEIN 10-LIKE"/>
    <property type="match status" value="1"/>
</dbReference>
<proteinExistence type="predicted"/>
<dbReference type="Proteomes" id="UP000759131">
    <property type="component" value="Unassembled WGS sequence"/>
</dbReference>
<gene>
    <name evidence="3" type="ORF">OSB1V03_LOCUS1496</name>
</gene>
<organism evidence="3">
    <name type="scientific">Medioppia subpectinata</name>
    <dbReference type="NCBI Taxonomy" id="1979941"/>
    <lineage>
        <taxon>Eukaryota</taxon>
        <taxon>Metazoa</taxon>
        <taxon>Ecdysozoa</taxon>
        <taxon>Arthropoda</taxon>
        <taxon>Chelicerata</taxon>
        <taxon>Arachnida</taxon>
        <taxon>Acari</taxon>
        <taxon>Acariformes</taxon>
        <taxon>Sarcoptiformes</taxon>
        <taxon>Oribatida</taxon>
        <taxon>Brachypylina</taxon>
        <taxon>Oppioidea</taxon>
        <taxon>Oppiidae</taxon>
        <taxon>Medioppia</taxon>
    </lineage>
</organism>
<protein>
    <recommendedName>
        <fullName evidence="2">DUF8206 domain-containing protein</fullName>
    </recommendedName>
</protein>
<feature type="coiled-coil region" evidence="1">
    <location>
        <begin position="229"/>
        <end position="270"/>
    </location>
</feature>
<reference evidence="3" key="1">
    <citation type="submission" date="2020-11" db="EMBL/GenBank/DDBJ databases">
        <authorList>
            <person name="Tran Van P."/>
        </authorList>
    </citation>
    <scope>NUCLEOTIDE SEQUENCE</scope>
</reference>
<dbReference type="AlphaFoldDB" id="A0A7R9KFW5"/>
<dbReference type="EMBL" id="OC855019">
    <property type="protein sequence ID" value="CAD7621017.1"/>
    <property type="molecule type" value="Genomic_DNA"/>
</dbReference>
<evidence type="ECO:0000313" key="4">
    <source>
        <dbReference type="Proteomes" id="UP000759131"/>
    </source>
</evidence>
<dbReference type="EMBL" id="CAJPIZ010000444">
    <property type="protein sequence ID" value="CAG2101447.1"/>
    <property type="molecule type" value="Genomic_DNA"/>
</dbReference>
<evidence type="ECO:0000313" key="3">
    <source>
        <dbReference type="EMBL" id="CAD7621017.1"/>
    </source>
</evidence>